<evidence type="ECO:0000313" key="1">
    <source>
        <dbReference type="EMBL" id="SEB12505.1"/>
    </source>
</evidence>
<name>A0A1H4GSE1_9BACT</name>
<evidence type="ECO:0000313" key="2">
    <source>
        <dbReference type="Proteomes" id="UP000199656"/>
    </source>
</evidence>
<sequence>MANHLYMNYSFLPDYSISMIEPNESEAIIHDDIASTITDNQSLSSVEIKQIADKISDKLVKMVESQLSQPHQ</sequence>
<gene>
    <name evidence="1" type="ORF">SAMN05660909_05675</name>
</gene>
<dbReference type="AlphaFoldDB" id="A0A1H4GSE1"/>
<keyword evidence="2" id="KW-1185">Reference proteome</keyword>
<proteinExistence type="predicted"/>
<organism evidence="1 2">
    <name type="scientific">Chitinophaga terrae</name>
    <name type="common">ex Kim and Jung 2007</name>
    <dbReference type="NCBI Taxonomy" id="408074"/>
    <lineage>
        <taxon>Bacteria</taxon>
        <taxon>Pseudomonadati</taxon>
        <taxon>Bacteroidota</taxon>
        <taxon>Chitinophagia</taxon>
        <taxon>Chitinophagales</taxon>
        <taxon>Chitinophagaceae</taxon>
        <taxon>Chitinophaga</taxon>
    </lineage>
</organism>
<protein>
    <submittedName>
        <fullName evidence="1">Uncharacterized protein</fullName>
    </submittedName>
</protein>
<accession>A0A1H4GSE1</accession>
<reference evidence="2" key="1">
    <citation type="submission" date="2016-10" db="EMBL/GenBank/DDBJ databases">
        <authorList>
            <person name="Varghese N."/>
            <person name="Submissions S."/>
        </authorList>
    </citation>
    <scope>NUCLEOTIDE SEQUENCE [LARGE SCALE GENOMIC DNA]</scope>
    <source>
        <strain evidence="2">DSM 23920</strain>
    </source>
</reference>
<dbReference type="RefSeq" id="WP_139170430.1">
    <property type="nucleotide sequence ID" value="NZ_BKAT01000080.1"/>
</dbReference>
<dbReference type="STRING" id="408074.SAMN05660909_05675"/>
<dbReference type="EMBL" id="FNRL01000058">
    <property type="protein sequence ID" value="SEB12505.1"/>
    <property type="molecule type" value="Genomic_DNA"/>
</dbReference>
<dbReference type="Proteomes" id="UP000199656">
    <property type="component" value="Unassembled WGS sequence"/>
</dbReference>